<dbReference type="Proteomes" id="UP000887574">
    <property type="component" value="Unplaced"/>
</dbReference>
<keyword evidence="2" id="KW-1185">Reference proteome</keyword>
<dbReference type="WBParaSite" id="jg4856">
    <property type="protein sequence ID" value="jg4856"/>
    <property type="gene ID" value="jg4856"/>
</dbReference>
<sequence>MQISLTNNTNHIKAVVSAPFLNQAIVLASSSKPNACLVYGSSGSSEQKTKRNTCNPLVQEPPKVSTPATPPTTPAAPTTVPTPAPGQCYCTPAAPSSGPSDQPENDCENEYLANSTLSDEEKVVAISIFFKDFCKKHKNIHKKISHKKIAEWGKCEDFLYIHISIRVEITESVCTLDASGSCQVLEALENATESMSQTDQDLVYSLIVDIKACLEDFSFSYQQKLAQIHLKCKNFFGYGSFEVLLSVCETFYSVVNIQDVLEGSDESDCVLIEAFSNATKDANVPLTYKTQLQEMNGKFKAFFKVNIDLSIRLKYVSQVCYNSSGLMPWLVEIYEELECGEWGDVFRMLFCSHLCSNNGPCNPGAGPGPTKSSTTPKPADCTKVGSLIAVDSSNKTVLTTVLTNNYDSWNASMKVGFNNCFNNIRLAIWDNANFPMSTPNSRSVSPLSGPTTTTVSAKQDVVFNIQISIWVGTIRQFVSCIN</sequence>
<dbReference type="AlphaFoldDB" id="A0A915ECE7"/>
<feature type="region of interest" description="Disordered" evidence="1">
    <location>
        <begin position="39"/>
        <end position="80"/>
    </location>
</feature>
<proteinExistence type="predicted"/>
<protein>
    <submittedName>
        <fullName evidence="3">Uncharacterized protein</fullName>
    </submittedName>
</protein>
<reference evidence="3" key="1">
    <citation type="submission" date="2022-11" db="UniProtKB">
        <authorList>
            <consortium name="WormBaseParasite"/>
        </authorList>
    </citation>
    <scope>IDENTIFICATION</scope>
</reference>
<evidence type="ECO:0000313" key="3">
    <source>
        <dbReference type="WBParaSite" id="jg4856"/>
    </source>
</evidence>
<accession>A0A915ECE7</accession>
<organism evidence="2 3">
    <name type="scientific">Ditylenchus dipsaci</name>
    <dbReference type="NCBI Taxonomy" id="166011"/>
    <lineage>
        <taxon>Eukaryota</taxon>
        <taxon>Metazoa</taxon>
        <taxon>Ecdysozoa</taxon>
        <taxon>Nematoda</taxon>
        <taxon>Chromadorea</taxon>
        <taxon>Rhabditida</taxon>
        <taxon>Tylenchina</taxon>
        <taxon>Tylenchomorpha</taxon>
        <taxon>Sphaerularioidea</taxon>
        <taxon>Anguinidae</taxon>
        <taxon>Anguininae</taxon>
        <taxon>Ditylenchus</taxon>
    </lineage>
</organism>
<feature type="compositionally biased region" description="Polar residues" evidence="1">
    <location>
        <begin position="41"/>
        <end position="56"/>
    </location>
</feature>
<evidence type="ECO:0000256" key="1">
    <source>
        <dbReference type="SAM" id="MobiDB-lite"/>
    </source>
</evidence>
<feature type="compositionally biased region" description="Pro residues" evidence="1">
    <location>
        <begin position="68"/>
        <end position="80"/>
    </location>
</feature>
<evidence type="ECO:0000313" key="2">
    <source>
        <dbReference type="Proteomes" id="UP000887574"/>
    </source>
</evidence>
<name>A0A915ECE7_9BILA</name>